<dbReference type="AlphaFoldDB" id="A0AAW0M721"/>
<reference evidence="1" key="2">
    <citation type="journal article" date="2018" name="Sci. Data">
        <title>The draft genome sequence of cork oak.</title>
        <authorList>
            <person name="Ramos A.M."/>
            <person name="Usie A."/>
            <person name="Barbosa P."/>
            <person name="Barros P.M."/>
            <person name="Capote T."/>
            <person name="Chaves I."/>
            <person name="Simoes F."/>
            <person name="Abreu I."/>
            <person name="Carrasquinho I."/>
            <person name="Faro C."/>
            <person name="Guimaraes J.B."/>
            <person name="Mendonca D."/>
            <person name="Nobrega F."/>
            <person name="Rodrigues L."/>
            <person name="Saibo N.J.M."/>
            <person name="Varela M.C."/>
            <person name="Egas C."/>
            <person name="Matos J."/>
            <person name="Miguel C.M."/>
            <person name="Oliveira M.M."/>
            <person name="Ricardo C.P."/>
            <person name="Goncalves S."/>
        </authorList>
    </citation>
    <scope>NUCLEOTIDE SEQUENCE [LARGE SCALE GENOMIC DNA]</scope>
    <source>
        <strain evidence="1">HL8</strain>
    </source>
</reference>
<reference evidence="1" key="3">
    <citation type="submission" date="2023-07" db="EMBL/GenBank/DDBJ databases">
        <title>An improved reference 1 genome and first organelle genomes of Quercus suber.</title>
        <authorList>
            <consortium name="Genosuber Consortium"/>
            <person name="Usie A."/>
            <person name="Serra O."/>
            <person name="Barros P."/>
        </authorList>
    </citation>
    <scope>NUCLEOTIDE SEQUENCE</scope>
    <source>
        <strain evidence="1">HL8</strain>
        <tissue evidence="1">Leaves</tissue>
    </source>
</reference>
<name>A0AAW0M721_QUESU</name>
<organism evidence="1">
    <name type="scientific">Quercus suber</name>
    <name type="common">Cork oak</name>
    <dbReference type="NCBI Taxonomy" id="58331"/>
    <lineage>
        <taxon>Eukaryota</taxon>
        <taxon>Viridiplantae</taxon>
        <taxon>Streptophyta</taxon>
        <taxon>Embryophyta</taxon>
        <taxon>Tracheophyta</taxon>
        <taxon>Spermatophyta</taxon>
        <taxon>Magnoliopsida</taxon>
        <taxon>eudicotyledons</taxon>
        <taxon>Gunneridae</taxon>
        <taxon>Pentapetalae</taxon>
        <taxon>rosids</taxon>
        <taxon>fabids</taxon>
        <taxon>Fagales</taxon>
        <taxon>Fagaceae</taxon>
        <taxon>Quercus</taxon>
    </lineage>
</organism>
<proteinExistence type="predicted"/>
<comment type="caution">
    <text evidence="1">The sequence shown here is derived from an EMBL/GenBank/DDBJ whole genome shotgun (WGS) entry which is preliminary data.</text>
</comment>
<sequence length="127" mass="14683">MESTVPVNLCQWRWAETYVRLSHIRSSLLHLLYNLQFLLCGCFFTAVVRLHASSILQRPSTLLISHYIYGMRKVLVTSEEPEFKSLASLINQYYSNNSFVSLDSFVPLHIVQASGHDLLLCCENKMW</sequence>
<reference evidence="1" key="1">
    <citation type="submission" date="2017-12" db="EMBL/GenBank/DDBJ databases">
        <authorList>
            <person name="Barbosa P."/>
            <person name="Usie A."/>
            <person name="Ramos A.M."/>
        </authorList>
    </citation>
    <scope>NUCLEOTIDE SEQUENCE</scope>
    <source>
        <strain evidence="1">HL8</strain>
        <tissue evidence="1">Leaves</tissue>
    </source>
</reference>
<accession>A0AAW0M721</accession>
<gene>
    <name evidence="1" type="ORF">CFP56_007823</name>
</gene>
<dbReference type="EMBL" id="PKMF04000014">
    <property type="protein sequence ID" value="KAK7859261.1"/>
    <property type="molecule type" value="Genomic_DNA"/>
</dbReference>
<protein>
    <submittedName>
        <fullName evidence="1">Uncharacterized protein</fullName>
    </submittedName>
</protein>
<evidence type="ECO:0000313" key="1">
    <source>
        <dbReference type="EMBL" id="KAK7859261.1"/>
    </source>
</evidence>